<evidence type="ECO:0000256" key="4">
    <source>
        <dbReference type="SAM" id="MobiDB-lite"/>
    </source>
</evidence>
<reference evidence="6" key="2">
    <citation type="submission" date="2025-09" db="UniProtKB">
        <authorList>
            <consortium name="Ensembl"/>
        </authorList>
    </citation>
    <scope>IDENTIFICATION</scope>
</reference>
<dbReference type="GeneID" id="116238190"/>
<evidence type="ECO:0000256" key="3">
    <source>
        <dbReference type="ARBA" id="ARBA00093468"/>
    </source>
</evidence>
<organism evidence="6 7">
    <name type="scientific">Phasianus colchicus</name>
    <name type="common">Common pheasant</name>
    <dbReference type="NCBI Taxonomy" id="9054"/>
    <lineage>
        <taxon>Eukaryota</taxon>
        <taxon>Metazoa</taxon>
        <taxon>Chordata</taxon>
        <taxon>Craniata</taxon>
        <taxon>Vertebrata</taxon>
        <taxon>Euteleostomi</taxon>
        <taxon>Archelosauria</taxon>
        <taxon>Archosauria</taxon>
        <taxon>Dinosauria</taxon>
        <taxon>Saurischia</taxon>
        <taxon>Theropoda</taxon>
        <taxon>Coelurosauria</taxon>
        <taxon>Aves</taxon>
        <taxon>Neognathae</taxon>
        <taxon>Galloanserae</taxon>
        <taxon>Galliformes</taxon>
        <taxon>Phasianidae</taxon>
        <taxon>Phasianinae</taxon>
        <taxon>Phasianus</taxon>
    </lineage>
</organism>
<dbReference type="KEGG" id="pcoc:116238190"/>
<evidence type="ECO:0000259" key="5">
    <source>
        <dbReference type="PROSITE" id="PS51269"/>
    </source>
</evidence>
<dbReference type="PANTHER" id="PTHR16231">
    <property type="entry name" value="COMM DOMAIN-CONTAINING PROTEIN 4-8 FAMILY MEMBER"/>
    <property type="match status" value="1"/>
</dbReference>
<name>A0A669NZ46_PHACC</name>
<dbReference type="RefSeq" id="XP_031463641.1">
    <property type="nucleotide sequence ID" value="XM_031607781.1"/>
</dbReference>
<dbReference type="Ensembl" id="ENSPCLT00000000262.1">
    <property type="protein sequence ID" value="ENSPCLP00000000209.1"/>
    <property type="gene ID" value="ENSPCLG00000000158.1"/>
</dbReference>
<dbReference type="Pfam" id="PF07258">
    <property type="entry name" value="COMM_domain"/>
    <property type="match status" value="1"/>
</dbReference>
<dbReference type="InterPro" id="IPR017920">
    <property type="entry name" value="COMM"/>
</dbReference>
<keyword evidence="7" id="KW-1185">Reference proteome</keyword>
<protein>
    <recommendedName>
        <fullName evidence="1">COMM domain-containing protein 6</fullName>
    </recommendedName>
</protein>
<dbReference type="AlphaFoldDB" id="A0A669NZ46"/>
<evidence type="ECO:0000256" key="1">
    <source>
        <dbReference type="ARBA" id="ARBA00039908"/>
    </source>
</evidence>
<evidence type="ECO:0000313" key="7">
    <source>
        <dbReference type="Proteomes" id="UP000472261"/>
    </source>
</evidence>
<gene>
    <name evidence="6" type="primary">COMMD6</name>
</gene>
<proteinExistence type="inferred from homology"/>
<dbReference type="Proteomes" id="UP000472261">
    <property type="component" value="Unplaced"/>
</dbReference>
<dbReference type="OrthoDB" id="10251827at2759"/>
<evidence type="ECO:0000313" key="6">
    <source>
        <dbReference type="Ensembl" id="ENSPCLP00000000209.1"/>
    </source>
</evidence>
<sequence length="278" mass="30468">MPVLSCWATPREQEAEGAPTHKPHPPRAWRREDSACALLSRLPRSALVSLGANQSAGRCVAEVRSRRDRDAMAAGSAVLLTRALEALDVGGAADKINLMPQDFFAELCEQIIQHLNHKIPGVNTVELCQRLQTSGIEVNVGDLAKITNAVSFLFSTAARNNLSTEELITTLGSTVNTLPKHAIQVIRHVWNEQGKSVSVPEDKGNVTTVGQFVDIKWKLGVAMSSDTCRSLKYPYVTVTLKVADPSGQITNKCFEMTVPQFKNFFRQFKEIAAVLETV</sequence>
<evidence type="ECO:0000256" key="2">
    <source>
        <dbReference type="ARBA" id="ARBA00093393"/>
    </source>
</evidence>
<dbReference type="PROSITE" id="PS51269">
    <property type="entry name" value="COMM"/>
    <property type="match status" value="1"/>
</dbReference>
<dbReference type="CTD" id="170622"/>
<dbReference type="PANTHER" id="PTHR16231:SF5">
    <property type="entry name" value="COMM DOMAIN-CONTAINING PROTEIN 6"/>
    <property type="match status" value="1"/>
</dbReference>
<dbReference type="OMA" id="TISQFQN"/>
<accession>A0A669NZ46</accession>
<feature type="region of interest" description="Disordered" evidence="4">
    <location>
        <begin position="1"/>
        <end position="28"/>
    </location>
</feature>
<dbReference type="InterPro" id="IPR047155">
    <property type="entry name" value="COMMD4/6/7/8"/>
</dbReference>
<comment type="function">
    <text evidence="2">Scaffold protein in the commander complex that is essential for endosomal recycling of transmembrane cargos; the commander complex is composed of the CCC subcomplex and the retriever subcomplex. May modulate activity of cullin-RING E3 ubiquitin ligase (CRL) complexes. Down-regulates activation of NF-kappa-B. Inhibits TNF-induced NFKB1 activation.</text>
</comment>
<comment type="similarity">
    <text evidence="3">Belongs to the COMM domain-containing protein 6 family.</text>
</comment>
<reference evidence="6" key="1">
    <citation type="submission" date="2025-08" db="UniProtKB">
        <authorList>
            <consortium name="Ensembl"/>
        </authorList>
    </citation>
    <scope>IDENTIFICATION</scope>
</reference>
<feature type="domain" description="COMM" evidence="5">
    <location>
        <begin position="211"/>
        <end position="278"/>
    </location>
</feature>
<dbReference type="GO" id="GO:0051059">
    <property type="term" value="F:NF-kappaB binding"/>
    <property type="evidence" value="ECO:0007669"/>
    <property type="project" value="TreeGrafter"/>
</dbReference>